<name>A0AA37MDV1_SEGBR</name>
<evidence type="ECO:0000259" key="6">
    <source>
        <dbReference type="Pfam" id="PF12637"/>
    </source>
</evidence>
<organism evidence="7 8">
    <name type="scientific">Segatella bryantii</name>
    <name type="common">Prevotella bryantii</name>
    <dbReference type="NCBI Taxonomy" id="77095"/>
    <lineage>
        <taxon>Bacteria</taxon>
        <taxon>Pseudomonadati</taxon>
        <taxon>Bacteroidota</taxon>
        <taxon>Bacteroidia</taxon>
        <taxon>Bacteroidales</taxon>
        <taxon>Prevotellaceae</taxon>
        <taxon>Segatella</taxon>
    </lineage>
</organism>
<protein>
    <recommendedName>
        <fullName evidence="2">ribonucleoside-diphosphate reductase</fullName>
        <ecNumber evidence="2">1.17.4.1</ecNumber>
    </recommendedName>
</protein>
<keyword evidence="3" id="KW-0237">DNA synthesis</keyword>
<evidence type="ECO:0000256" key="1">
    <source>
        <dbReference type="ARBA" id="ARBA00007405"/>
    </source>
</evidence>
<comment type="catalytic activity">
    <reaction evidence="5">
        <text>a 2'-deoxyribonucleoside 5'-diphosphate + [thioredoxin]-disulfide + H2O = a ribonucleoside 5'-diphosphate + [thioredoxin]-dithiol</text>
        <dbReference type="Rhea" id="RHEA:23252"/>
        <dbReference type="Rhea" id="RHEA-COMP:10698"/>
        <dbReference type="Rhea" id="RHEA-COMP:10700"/>
        <dbReference type="ChEBI" id="CHEBI:15377"/>
        <dbReference type="ChEBI" id="CHEBI:29950"/>
        <dbReference type="ChEBI" id="CHEBI:50058"/>
        <dbReference type="ChEBI" id="CHEBI:57930"/>
        <dbReference type="ChEBI" id="CHEBI:73316"/>
        <dbReference type="EC" id="1.17.4.1"/>
    </reaction>
</comment>
<dbReference type="EC" id="1.17.4.1" evidence="2"/>
<evidence type="ECO:0000313" key="8">
    <source>
        <dbReference type="Proteomes" id="UP000887043"/>
    </source>
</evidence>
<dbReference type="GO" id="GO:0004748">
    <property type="term" value="F:ribonucleoside-diphosphate reductase activity, thioredoxin disulfide as acceptor"/>
    <property type="evidence" value="ECO:0007669"/>
    <property type="project" value="UniProtKB-EC"/>
</dbReference>
<dbReference type="Pfam" id="PF12637">
    <property type="entry name" value="TSCPD"/>
    <property type="match status" value="1"/>
</dbReference>
<dbReference type="EMBL" id="BPTR01000001">
    <property type="protein sequence ID" value="GJG28375.1"/>
    <property type="molecule type" value="Genomic_DNA"/>
</dbReference>
<dbReference type="InterPro" id="IPR023806">
    <property type="entry name" value="CHP03905"/>
</dbReference>
<evidence type="ECO:0000256" key="3">
    <source>
        <dbReference type="ARBA" id="ARBA00022634"/>
    </source>
</evidence>
<evidence type="ECO:0000313" key="7">
    <source>
        <dbReference type="EMBL" id="GJG28375.1"/>
    </source>
</evidence>
<evidence type="ECO:0000256" key="5">
    <source>
        <dbReference type="ARBA" id="ARBA00047754"/>
    </source>
</evidence>
<reference evidence="7" key="1">
    <citation type="submission" date="2021-08" db="EMBL/GenBank/DDBJ databases">
        <title>Prevotella lacticifex sp. nov., isolated from rumen of cow.</title>
        <authorList>
            <person name="Shinkai T."/>
            <person name="Ikeyama N."/>
            <person name="Kumagai M."/>
            <person name="Ohmori H."/>
            <person name="Sakamoto M."/>
            <person name="Ohkuma M."/>
            <person name="Mitsumori M."/>
        </authorList>
    </citation>
    <scope>NUCLEOTIDE SEQUENCE</scope>
    <source>
        <strain evidence="7">DSM 11371</strain>
    </source>
</reference>
<dbReference type="GO" id="GO:0000166">
    <property type="term" value="F:nucleotide binding"/>
    <property type="evidence" value="ECO:0007669"/>
    <property type="project" value="UniProtKB-KW"/>
</dbReference>
<keyword evidence="4" id="KW-0547">Nucleotide-binding</keyword>
<evidence type="ECO:0000256" key="2">
    <source>
        <dbReference type="ARBA" id="ARBA00012274"/>
    </source>
</evidence>
<proteinExistence type="inferred from homology"/>
<gene>
    <name evidence="7" type="ORF">PRRU23_20750</name>
</gene>
<dbReference type="RefSeq" id="WP_006283102.1">
    <property type="nucleotide sequence ID" value="NZ_BPTR01000001.1"/>
</dbReference>
<dbReference type="NCBIfam" id="TIGR03905">
    <property type="entry name" value="TIGR03905_4_Cys"/>
    <property type="match status" value="1"/>
</dbReference>
<accession>A0AA37MDV1</accession>
<comment type="caution">
    <text evidence="7">The sequence shown here is derived from an EMBL/GenBank/DDBJ whole genome shotgun (WGS) entry which is preliminary data.</text>
</comment>
<comment type="similarity">
    <text evidence="1">Belongs to the ribonucleoside diphosphate reductase class-2 family.</text>
</comment>
<dbReference type="GO" id="GO:0071897">
    <property type="term" value="P:DNA biosynthetic process"/>
    <property type="evidence" value="ECO:0007669"/>
    <property type="project" value="UniProtKB-KW"/>
</dbReference>
<dbReference type="AlphaFoldDB" id="A0AA37MDV1"/>
<dbReference type="InterPro" id="IPR024434">
    <property type="entry name" value="TSCPD_dom"/>
</dbReference>
<sequence>MEQVTFETCGTCAKAIQFELDDELCIHNVQFIGGCPGNTVGVSRMVEGLKADEVMKRLRGIHCGAKGTSCPDQLAQAIEKALAKHGIAS</sequence>
<feature type="domain" description="TSCPD" evidence="6">
    <location>
        <begin position="9"/>
        <end position="81"/>
    </location>
</feature>
<evidence type="ECO:0000256" key="4">
    <source>
        <dbReference type="ARBA" id="ARBA00022741"/>
    </source>
</evidence>
<dbReference type="Proteomes" id="UP000887043">
    <property type="component" value="Unassembled WGS sequence"/>
</dbReference>